<feature type="transmembrane region" description="Helical" evidence="1">
    <location>
        <begin position="173"/>
        <end position="192"/>
    </location>
</feature>
<keyword evidence="3" id="KW-1185">Reference proteome</keyword>
<dbReference type="AlphaFoldDB" id="A0A1Q9LR56"/>
<accession>A0A1Q9LR56</accession>
<feature type="transmembrane region" description="Helical" evidence="1">
    <location>
        <begin position="142"/>
        <end position="166"/>
    </location>
</feature>
<reference evidence="2 3" key="1">
    <citation type="submission" date="2016-10" db="EMBL/GenBank/DDBJ databases">
        <title>The Draft Genome Sequence of Actinokineospora bangkokensis 44EHWT reveals the biosynthetic pathway of antifungal compounds Thailandins with unusual extender unit butylmalonyl-CoA.</title>
        <authorList>
            <person name="Greule A."/>
            <person name="Intra B."/>
            <person name="Flemming S."/>
            <person name="Rommel M.G."/>
            <person name="Panbangred W."/>
            <person name="Bechthold A."/>
        </authorList>
    </citation>
    <scope>NUCLEOTIDE SEQUENCE [LARGE SCALE GENOMIC DNA]</scope>
    <source>
        <strain evidence="2 3">44EHW</strain>
    </source>
</reference>
<feature type="transmembrane region" description="Helical" evidence="1">
    <location>
        <begin position="50"/>
        <end position="74"/>
    </location>
</feature>
<keyword evidence="1" id="KW-0812">Transmembrane</keyword>
<evidence type="ECO:0000313" key="2">
    <source>
        <dbReference type="EMBL" id="OLR94537.1"/>
    </source>
</evidence>
<comment type="caution">
    <text evidence="2">The sequence shown here is derived from an EMBL/GenBank/DDBJ whole genome shotgun (WGS) entry which is preliminary data.</text>
</comment>
<dbReference type="STRING" id="1193682.BJP25_12415"/>
<organism evidence="2 3">
    <name type="scientific">Actinokineospora bangkokensis</name>
    <dbReference type="NCBI Taxonomy" id="1193682"/>
    <lineage>
        <taxon>Bacteria</taxon>
        <taxon>Bacillati</taxon>
        <taxon>Actinomycetota</taxon>
        <taxon>Actinomycetes</taxon>
        <taxon>Pseudonocardiales</taxon>
        <taxon>Pseudonocardiaceae</taxon>
        <taxon>Actinokineospora</taxon>
    </lineage>
</organism>
<dbReference type="GO" id="GO:0005886">
    <property type="term" value="C:plasma membrane"/>
    <property type="evidence" value="ECO:0007669"/>
    <property type="project" value="UniProtKB-SubCell"/>
</dbReference>
<evidence type="ECO:0000256" key="1">
    <source>
        <dbReference type="SAM" id="Phobius"/>
    </source>
</evidence>
<feature type="transmembrane region" description="Helical" evidence="1">
    <location>
        <begin position="303"/>
        <end position="324"/>
    </location>
</feature>
<dbReference type="RefSeq" id="WP_075973915.1">
    <property type="nucleotide sequence ID" value="NZ_MKQR01000007.1"/>
</dbReference>
<gene>
    <name evidence="2" type="ORF">BJP25_12415</name>
</gene>
<dbReference type="Proteomes" id="UP000186040">
    <property type="component" value="Unassembled WGS sequence"/>
</dbReference>
<keyword evidence="1" id="KW-0472">Membrane</keyword>
<name>A0A1Q9LR56_9PSEU</name>
<keyword evidence="1" id="KW-1133">Transmembrane helix</keyword>
<dbReference type="EMBL" id="MKQR01000007">
    <property type="protein sequence ID" value="OLR94537.1"/>
    <property type="molecule type" value="Genomic_DNA"/>
</dbReference>
<dbReference type="OrthoDB" id="3579673at2"/>
<feature type="transmembrane region" description="Helical" evidence="1">
    <location>
        <begin position="95"/>
        <end position="122"/>
    </location>
</feature>
<feature type="transmembrane region" description="Helical" evidence="1">
    <location>
        <begin position="12"/>
        <end position="30"/>
    </location>
</feature>
<sequence>MTWLAWRQVRLPALLLAVLIVLGAIAMLLVGRPPGGTSFGEREDVATLLYGGAIGAAYGLPALLGAFLGAPVVTRELEAGTHRLAWTQGISRTRWLLTRTAVAGAVVLASSGLVALLVTWWAARRDHASADFRSSLVNPDVFGARGLVPVGTAVFALALGVAVGAVVRRTLPAVAVTLALVAAVQLAMPLVIREHLWPPVEQDVAFSAESLRSVLGDSDVGGIAELRVAIPAQDAWVVGNDTLDRNGDVVAPPAFLTECFTGYAPGSSGPEKPVAECMARLDAEGYRQHVEYQPTSHFWPLQIVETLLLLVTAGALTWFSAWWVRTRLT</sequence>
<protein>
    <recommendedName>
        <fullName evidence="4">ABC transporter permease</fullName>
    </recommendedName>
</protein>
<dbReference type="Pfam" id="PF12679">
    <property type="entry name" value="ABC2_membrane_2"/>
    <property type="match status" value="1"/>
</dbReference>
<dbReference type="GO" id="GO:0140359">
    <property type="term" value="F:ABC-type transporter activity"/>
    <property type="evidence" value="ECO:0007669"/>
    <property type="project" value="InterPro"/>
</dbReference>
<proteinExistence type="predicted"/>
<evidence type="ECO:0008006" key="4">
    <source>
        <dbReference type="Google" id="ProtNLM"/>
    </source>
</evidence>
<evidence type="ECO:0000313" key="3">
    <source>
        <dbReference type="Proteomes" id="UP000186040"/>
    </source>
</evidence>